<name>A0ABT0SQN3_9GAMM</name>
<accession>A0ABT0SQN3</accession>
<proteinExistence type="predicted"/>
<dbReference type="InterPro" id="IPR041688">
    <property type="entry name" value="PRTase_2"/>
</dbReference>
<dbReference type="InterPro" id="IPR022537">
    <property type="entry name" value="TRSP_dom"/>
</dbReference>
<evidence type="ECO:0000259" key="1">
    <source>
        <dbReference type="Pfam" id="PF12500"/>
    </source>
</evidence>
<feature type="domain" description="Orotate phosphoribosyltransferase-like" evidence="2">
    <location>
        <begin position="29"/>
        <end position="218"/>
    </location>
</feature>
<sequence>MSTPRLIKDIQAGRLTLTLTENGHRLDELIAFASRLNPRRGYLFVSRVLGKHVPVRPSKMDAIHAELAQAIKLRGSTAYVVGMAETAVGLGAGVARHLGRLHEHSVFHHTTRFLVPDPWLRIREAHSHADTMHMARLEGDALHAVKTTEDLVLVDDEISTGRTLAQLAHALIEQPELSRVKRLHIVSIVSWLDEAARAQLLSLLPSNIEINFVQLMAGTFSFAANPEYQATLPANVDVDFCDALSAQSAPLPLERQGLYGMVFGTYETLLEDEFFSRNLHVNKPHVVYGMGEFLDTPFRAALALETAGMDVLFQSSTRSPIALGDEVANKLEHPAPGDSSKTHFLYNAPLQRVPLAFDGIGLPHLSQALEAAHRLHAHNAQGQVA</sequence>
<dbReference type="Pfam" id="PF15609">
    <property type="entry name" value="PRTase_2"/>
    <property type="match status" value="1"/>
</dbReference>
<gene>
    <name evidence="3" type="ORF">M8006_07170</name>
</gene>
<dbReference type="InterPro" id="IPR000836">
    <property type="entry name" value="PRTase_dom"/>
</dbReference>
<dbReference type="Pfam" id="PF12500">
    <property type="entry name" value="TRSP"/>
    <property type="match status" value="1"/>
</dbReference>
<evidence type="ECO:0000259" key="2">
    <source>
        <dbReference type="Pfam" id="PF15609"/>
    </source>
</evidence>
<dbReference type="RefSeq" id="WP_250080775.1">
    <property type="nucleotide sequence ID" value="NZ_JAMJPJ010000008.1"/>
</dbReference>
<dbReference type="SUPFAM" id="SSF53271">
    <property type="entry name" value="PRTase-like"/>
    <property type="match status" value="1"/>
</dbReference>
<evidence type="ECO:0000313" key="3">
    <source>
        <dbReference type="EMBL" id="MCL7929765.1"/>
    </source>
</evidence>
<keyword evidence="3" id="KW-0328">Glycosyltransferase</keyword>
<keyword evidence="4" id="KW-1185">Reference proteome</keyword>
<protein>
    <submittedName>
        <fullName evidence="3">Phosphoribosyltransferase family protein</fullName>
    </submittedName>
</protein>
<dbReference type="CDD" id="cd06223">
    <property type="entry name" value="PRTases_typeI"/>
    <property type="match status" value="1"/>
</dbReference>
<dbReference type="GO" id="GO:0016757">
    <property type="term" value="F:glycosyltransferase activity"/>
    <property type="evidence" value="ECO:0007669"/>
    <property type="project" value="UniProtKB-KW"/>
</dbReference>
<dbReference type="PIRSF" id="PIRSF020967">
    <property type="entry name" value="UCP020967"/>
    <property type="match status" value="1"/>
</dbReference>
<dbReference type="Gene3D" id="3.40.50.2020">
    <property type="match status" value="1"/>
</dbReference>
<reference evidence="3" key="1">
    <citation type="submission" date="2022-05" db="EMBL/GenBank/DDBJ databases">
        <title>Halomonas geminus sp. nov. and Halomonas llamarensis sp. nov. isolated from high-altitude salars of the Atacama Desert.</title>
        <authorList>
            <person name="Hintersatz C."/>
            <person name="Rojas L.A."/>
            <person name="Wei T.-S."/>
            <person name="Kutschke S."/>
            <person name="Lehmann F."/>
            <person name="Jain R."/>
            <person name="Pollmann K."/>
        </authorList>
    </citation>
    <scope>NUCLEOTIDE SEQUENCE</scope>
    <source>
        <strain evidence="3">ATCHA</strain>
    </source>
</reference>
<dbReference type="InterPro" id="IPR011214">
    <property type="entry name" value="UCP020967"/>
</dbReference>
<evidence type="ECO:0000313" key="4">
    <source>
        <dbReference type="Proteomes" id="UP001165308"/>
    </source>
</evidence>
<feature type="domain" description="TRSP" evidence="1">
    <location>
        <begin position="282"/>
        <end position="352"/>
    </location>
</feature>
<comment type="caution">
    <text evidence="3">The sequence shown here is derived from an EMBL/GenBank/DDBJ whole genome shotgun (WGS) entry which is preliminary data.</text>
</comment>
<keyword evidence="3" id="KW-0808">Transferase</keyword>
<dbReference type="InterPro" id="IPR029057">
    <property type="entry name" value="PRTase-like"/>
</dbReference>
<organism evidence="3 4">
    <name type="scientific">Halomonas llamarensis</name>
    <dbReference type="NCBI Taxonomy" id="2945104"/>
    <lineage>
        <taxon>Bacteria</taxon>
        <taxon>Pseudomonadati</taxon>
        <taxon>Pseudomonadota</taxon>
        <taxon>Gammaproteobacteria</taxon>
        <taxon>Oceanospirillales</taxon>
        <taxon>Halomonadaceae</taxon>
        <taxon>Halomonas</taxon>
    </lineage>
</organism>
<dbReference type="Proteomes" id="UP001165308">
    <property type="component" value="Unassembled WGS sequence"/>
</dbReference>
<dbReference type="EMBL" id="JAMJPJ010000008">
    <property type="protein sequence ID" value="MCL7929765.1"/>
    <property type="molecule type" value="Genomic_DNA"/>
</dbReference>